<dbReference type="PANTHER" id="PTHR32432:SF3">
    <property type="entry name" value="ETHANOLAMINE UTILIZATION PROTEIN EUTJ"/>
    <property type="match status" value="1"/>
</dbReference>
<reference evidence="2" key="1">
    <citation type="submission" date="2016-11" db="EMBL/GenBank/DDBJ databases">
        <authorList>
            <person name="Varghese N."/>
            <person name="Submissions S."/>
        </authorList>
    </citation>
    <scope>NUCLEOTIDE SEQUENCE [LARGE SCALE GENOMIC DNA]</scope>
    <source>
        <strain evidence="2">DSM 18802</strain>
    </source>
</reference>
<gene>
    <name evidence="1" type="ORF">SAMN05660826_01241</name>
</gene>
<name>A0A1M7JGI9_9FIRM</name>
<keyword evidence="2" id="KW-1185">Reference proteome</keyword>
<dbReference type="SUPFAM" id="SSF53067">
    <property type="entry name" value="Actin-like ATPase domain"/>
    <property type="match status" value="1"/>
</dbReference>
<dbReference type="InterPro" id="IPR043129">
    <property type="entry name" value="ATPase_NBD"/>
</dbReference>
<dbReference type="Proteomes" id="UP000184375">
    <property type="component" value="Unassembled WGS sequence"/>
</dbReference>
<dbReference type="Gene3D" id="3.30.1490.300">
    <property type="match status" value="1"/>
</dbReference>
<dbReference type="InterPro" id="IPR050696">
    <property type="entry name" value="FtsA/MreB"/>
</dbReference>
<organism evidence="1 2">
    <name type="scientific">Caldanaerovirga acetigignens</name>
    <dbReference type="NCBI Taxonomy" id="447595"/>
    <lineage>
        <taxon>Bacteria</taxon>
        <taxon>Bacillati</taxon>
        <taxon>Bacillota</taxon>
        <taxon>Clostridia</taxon>
        <taxon>Thermosediminibacterales</taxon>
        <taxon>Thermosediminibacteraceae</taxon>
        <taxon>Caldanaerovirga</taxon>
    </lineage>
</organism>
<dbReference type="PANTHER" id="PTHR32432">
    <property type="entry name" value="CELL DIVISION PROTEIN FTSA-RELATED"/>
    <property type="match status" value="1"/>
</dbReference>
<accession>A0A1M7JGI9</accession>
<evidence type="ECO:0000313" key="2">
    <source>
        <dbReference type="Proteomes" id="UP000184375"/>
    </source>
</evidence>
<dbReference type="Pfam" id="PF11104">
    <property type="entry name" value="PilM_2"/>
    <property type="match status" value="1"/>
</dbReference>
<dbReference type="EMBL" id="FRCR01000006">
    <property type="protein sequence ID" value="SHM51903.1"/>
    <property type="molecule type" value="Genomic_DNA"/>
</dbReference>
<protein>
    <submittedName>
        <fullName evidence="1">Type IV pilus assembly protein PilM</fullName>
    </submittedName>
</protein>
<proteinExistence type="predicted"/>
<sequence length="339" mass="38546">MKGEIMLKFSRYAGIDMGNKTIKIVQLEKYKNKIRIKNILSIPNRSQNPFYSKEALSENLNAVFDLIKDHLRKQKITIGIPNDRVLYKKIELPKMRPGELKQAILWEKRELLAQLEGEYVVDYEVIETHANSYEILMAASLKGEVMEYVNIAEKFGLALEAIDIYPLSIARVFKSSFAEHNLVVVDIGASRTEITLFDCGKVDFTYSVPIGGNAMTKLIAKFLSLDEFDAESIKINPGNYQSEVKECLAPLIHHLTLQIIRCIKHFQQRKGEEVKTAVFTGGGGKLLGLRDYFFNETRIEVLLADEIDFPYIEIDPILKSAFDKMEFSCALGYALRGAF</sequence>
<dbReference type="Gene3D" id="3.30.420.40">
    <property type="match status" value="2"/>
</dbReference>
<evidence type="ECO:0000313" key="1">
    <source>
        <dbReference type="EMBL" id="SHM51903.1"/>
    </source>
</evidence>
<dbReference type="CDD" id="cd24049">
    <property type="entry name" value="ASKHA_NBD_PilM"/>
    <property type="match status" value="1"/>
</dbReference>
<dbReference type="AlphaFoldDB" id="A0A1M7JGI9"/>
<dbReference type="InterPro" id="IPR005883">
    <property type="entry name" value="PilM"/>
</dbReference>
<dbReference type="PIRSF" id="PIRSF019169">
    <property type="entry name" value="PilM"/>
    <property type="match status" value="1"/>
</dbReference>
<dbReference type="STRING" id="447595.SAMN05660826_01241"/>